<protein>
    <submittedName>
        <fullName evidence="1">Uncharacterized protein</fullName>
    </submittedName>
</protein>
<accession>A0A0A8YLC2</accession>
<name>A0A0A8YLC2_ARUDO</name>
<evidence type="ECO:0000313" key="1">
    <source>
        <dbReference type="EMBL" id="JAD27341.1"/>
    </source>
</evidence>
<reference evidence="1" key="1">
    <citation type="submission" date="2014-09" db="EMBL/GenBank/DDBJ databases">
        <authorList>
            <person name="Magalhaes I.L.F."/>
            <person name="Oliveira U."/>
            <person name="Santos F.R."/>
            <person name="Vidigal T.H.D.A."/>
            <person name="Brescovit A.D."/>
            <person name="Santos A.J."/>
        </authorList>
    </citation>
    <scope>NUCLEOTIDE SEQUENCE</scope>
    <source>
        <tissue evidence="1">Shoot tissue taken approximately 20 cm above the soil surface</tissue>
    </source>
</reference>
<dbReference type="AlphaFoldDB" id="A0A0A8YLC2"/>
<sequence>MARDENQSLQRLELAGLRRCTVQIEDIELDRGGACASEEGQLE</sequence>
<proteinExistence type="predicted"/>
<dbReference type="EMBL" id="GBRH01270554">
    <property type="protein sequence ID" value="JAD27341.1"/>
    <property type="molecule type" value="Transcribed_RNA"/>
</dbReference>
<reference evidence="1" key="2">
    <citation type="journal article" date="2015" name="Data Brief">
        <title>Shoot transcriptome of the giant reed, Arundo donax.</title>
        <authorList>
            <person name="Barrero R.A."/>
            <person name="Guerrero F.D."/>
            <person name="Moolhuijzen P."/>
            <person name="Goolsby J.A."/>
            <person name="Tidwell J."/>
            <person name="Bellgard S.E."/>
            <person name="Bellgard M.I."/>
        </authorList>
    </citation>
    <scope>NUCLEOTIDE SEQUENCE</scope>
    <source>
        <tissue evidence="1">Shoot tissue taken approximately 20 cm above the soil surface</tissue>
    </source>
</reference>
<organism evidence="1">
    <name type="scientific">Arundo donax</name>
    <name type="common">Giant reed</name>
    <name type="synonym">Donax arundinaceus</name>
    <dbReference type="NCBI Taxonomy" id="35708"/>
    <lineage>
        <taxon>Eukaryota</taxon>
        <taxon>Viridiplantae</taxon>
        <taxon>Streptophyta</taxon>
        <taxon>Embryophyta</taxon>
        <taxon>Tracheophyta</taxon>
        <taxon>Spermatophyta</taxon>
        <taxon>Magnoliopsida</taxon>
        <taxon>Liliopsida</taxon>
        <taxon>Poales</taxon>
        <taxon>Poaceae</taxon>
        <taxon>PACMAD clade</taxon>
        <taxon>Arundinoideae</taxon>
        <taxon>Arundineae</taxon>
        <taxon>Arundo</taxon>
    </lineage>
</organism>